<gene>
    <name evidence="2" type="ORF">Enr13x_76650</name>
</gene>
<dbReference type="Proteomes" id="UP000319004">
    <property type="component" value="Chromosome"/>
</dbReference>
<proteinExistence type="predicted"/>
<sequence length="208" mass="23235">MNFDRHNPWRPCRGLCDGLAVFRVAILSLVILVMQQPTFADQRPQPKDADDQRVTDSAATDRPKKRTGRRNKRVSRERKPDRAKPPNPSADDAPIRLQLNGSFELNLGSGNVIRGDGNITMELDRATAERLGAESSERLDDGAEVATEFLQMVTKLPQMLEQTAEILELLSRPETQQNLRQVEQVLRLLPSGMLTPATASESNPVQSR</sequence>
<dbReference type="EMBL" id="CP037423">
    <property type="protein sequence ID" value="QDV47753.1"/>
    <property type="molecule type" value="Genomic_DNA"/>
</dbReference>
<feature type="compositionally biased region" description="Basic and acidic residues" evidence="1">
    <location>
        <begin position="44"/>
        <end position="62"/>
    </location>
</feature>
<reference evidence="2 3" key="1">
    <citation type="submission" date="2019-03" db="EMBL/GenBank/DDBJ databases">
        <title>Deep-cultivation of Planctomycetes and their phenomic and genomic characterization uncovers novel biology.</title>
        <authorList>
            <person name="Wiegand S."/>
            <person name="Jogler M."/>
            <person name="Boedeker C."/>
            <person name="Pinto D."/>
            <person name="Vollmers J."/>
            <person name="Rivas-Marin E."/>
            <person name="Kohn T."/>
            <person name="Peeters S.H."/>
            <person name="Heuer A."/>
            <person name="Rast P."/>
            <person name="Oberbeckmann S."/>
            <person name="Bunk B."/>
            <person name="Jeske O."/>
            <person name="Meyerdierks A."/>
            <person name="Storesund J.E."/>
            <person name="Kallscheuer N."/>
            <person name="Luecker S."/>
            <person name="Lage O.M."/>
            <person name="Pohl T."/>
            <person name="Merkel B.J."/>
            <person name="Hornburger P."/>
            <person name="Mueller R.-W."/>
            <person name="Bruemmer F."/>
            <person name="Labrenz M."/>
            <person name="Spormann A.M."/>
            <person name="Op den Camp H."/>
            <person name="Overmann J."/>
            <person name="Amann R."/>
            <person name="Jetten M.S.M."/>
            <person name="Mascher T."/>
            <person name="Medema M.H."/>
            <person name="Devos D.P."/>
            <person name="Kaster A.-K."/>
            <person name="Ovreas L."/>
            <person name="Rohde M."/>
            <person name="Galperin M.Y."/>
            <person name="Jogler C."/>
        </authorList>
    </citation>
    <scope>NUCLEOTIDE SEQUENCE [LARGE SCALE GENOMIC DNA]</scope>
    <source>
        <strain evidence="2 3">Enr13</strain>
    </source>
</reference>
<dbReference type="KEGG" id="snep:Enr13x_76650"/>
<feature type="compositionally biased region" description="Basic residues" evidence="1">
    <location>
        <begin position="63"/>
        <end position="76"/>
    </location>
</feature>
<feature type="region of interest" description="Disordered" evidence="1">
    <location>
        <begin position="40"/>
        <end position="95"/>
    </location>
</feature>
<name>A0A518I3R7_9BACT</name>
<evidence type="ECO:0000313" key="3">
    <source>
        <dbReference type="Proteomes" id="UP000319004"/>
    </source>
</evidence>
<dbReference type="AlphaFoldDB" id="A0A518I3R7"/>
<accession>A0A518I3R7</accession>
<evidence type="ECO:0000256" key="1">
    <source>
        <dbReference type="SAM" id="MobiDB-lite"/>
    </source>
</evidence>
<organism evidence="2 3">
    <name type="scientific">Stieleria neptunia</name>
    <dbReference type="NCBI Taxonomy" id="2527979"/>
    <lineage>
        <taxon>Bacteria</taxon>
        <taxon>Pseudomonadati</taxon>
        <taxon>Planctomycetota</taxon>
        <taxon>Planctomycetia</taxon>
        <taxon>Pirellulales</taxon>
        <taxon>Pirellulaceae</taxon>
        <taxon>Stieleria</taxon>
    </lineage>
</organism>
<evidence type="ECO:0000313" key="2">
    <source>
        <dbReference type="EMBL" id="QDV47753.1"/>
    </source>
</evidence>
<keyword evidence="3" id="KW-1185">Reference proteome</keyword>
<protein>
    <submittedName>
        <fullName evidence="2">Uncharacterized protein</fullName>
    </submittedName>
</protein>